<evidence type="ECO:0000259" key="3">
    <source>
        <dbReference type="Pfam" id="PF19291"/>
    </source>
</evidence>
<dbReference type="Pfam" id="PF19291">
    <property type="entry name" value="TREH_N"/>
    <property type="match status" value="1"/>
</dbReference>
<dbReference type="PATRIC" id="fig|333146.12.peg.109"/>
<dbReference type="Proteomes" id="UP000014660">
    <property type="component" value="Chromosome"/>
</dbReference>
<dbReference type="GeneID" id="16024247"/>
<dbReference type="EMBL" id="CP004145">
    <property type="protein sequence ID" value="AGO60083.1"/>
    <property type="molecule type" value="Genomic_DNA"/>
</dbReference>
<feature type="domain" description="Trehalase-like N-terminal" evidence="3">
    <location>
        <begin position="19"/>
        <end position="164"/>
    </location>
</feature>
<dbReference type="AlphaFoldDB" id="S0AL39"/>
<evidence type="ECO:0000313" key="5">
    <source>
        <dbReference type="Proteomes" id="UP000014660"/>
    </source>
</evidence>
<dbReference type="PANTHER" id="PTHR31616">
    <property type="entry name" value="TREHALASE"/>
    <property type="match status" value="1"/>
</dbReference>
<name>S0AL39_FERAC</name>
<dbReference type="KEGG" id="fac:FACI_IFERC01G0103"/>
<comment type="similarity">
    <text evidence="1">Belongs to the glycosyl hydrolase 15 family.</text>
</comment>
<dbReference type="Gene3D" id="1.50.10.10">
    <property type="match status" value="1"/>
</dbReference>
<dbReference type="InterPro" id="IPR008928">
    <property type="entry name" value="6-hairpin_glycosidase_sf"/>
</dbReference>
<gene>
    <name evidence="4" type="ORF">FACI_IFERC00001G0103</name>
</gene>
<dbReference type="Pfam" id="PF00723">
    <property type="entry name" value="Glyco_hydro_15"/>
    <property type="match status" value="1"/>
</dbReference>
<proteinExistence type="inferred from homology"/>
<sequence length="622" mass="72169">MVVTSNVTSSPEETDNNYIKIQNHGVIFNNRTAALIGADGTIDWACFPNFNSIPIFDSILDYKKGGYLMVKPLCNTTINQYYEEFTNILITEFIKDNNIILKLTDFLPASKFSTTNFPEIHRFVEALDDVTIKLYFKPSFNYGQEIPSIEKDKNGYLFHRTERNIGISTNFKLNKNKTMVYNDNIKLNKGSFQWIVISTDINHLSNVDEYKSYKLLEYTRNYWKNWSNTIYYQGLYHKYIVRSALALKGLFYEPTGMMVAAPTSSLPESIGGERNWDYRFTWIRDTAYVIEALSLIRLNDEATKFLYDLLYRINRDQKLRTIYSIDDSDTTDEKIIDYSGYMNSAPVRIGNKAGDQLQLDQFGSIINAIYQFNLAGGMVTIQLWDFVLSILNSLKSIWKYPDSSIWEFRTEPKQYVYSKIISWTAFHEAIIMGKALGYSAPYNEWKQIEDEIKNDILKNGFNSEINSFTQYYGSTNVDASLLRIPLTDFLPVNDYRITGTLKKIESDLMHNNYLFKRYNEDDGLKGDDNAFLLLSFWYIEDLIKMKKIKDAKNALETILNLSNHLMLFSEEIDLQTHDFLGNFPQAITHLGVIRAIVKLNEQFSNTQKSPMVNHKKSNLKIE</sequence>
<feature type="domain" description="GH15-like" evidence="2">
    <location>
        <begin position="235"/>
        <end position="596"/>
    </location>
</feature>
<evidence type="ECO:0000313" key="4">
    <source>
        <dbReference type="EMBL" id="AGO60083.1"/>
    </source>
</evidence>
<protein>
    <submittedName>
        <fullName evidence="4">Uncharacterized protein</fullName>
    </submittedName>
</protein>
<evidence type="ECO:0000256" key="1">
    <source>
        <dbReference type="ARBA" id="ARBA00006188"/>
    </source>
</evidence>
<organism evidence="4 5">
    <name type="scientific">Ferroplasma acidarmanus Fer1</name>
    <dbReference type="NCBI Taxonomy" id="333146"/>
    <lineage>
        <taxon>Archaea</taxon>
        <taxon>Methanobacteriati</taxon>
        <taxon>Thermoplasmatota</taxon>
        <taxon>Thermoplasmata</taxon>
        <taxon>Thermoplasmatales</taxon>
        <taxon>Ferroplasmaceae</taxon>
        <taxon>Ferroplasma</taxon>
    </lineage>
</organism>
<dbReference type="GO" id="GO:0005975">
    <property type="term" value="P:carbohydrate metabolic process"/>
    <property type="evidence" value="ECO:0007669"/>
    <property type="project" value="InterPro"/>
</dbReference>
<keyword evidence="5" id="KW-1185">Reference proteome</keyword>
<evidence type="ECO:0000259" key="2">
    <source>
        <dbReference type="Pfam" id="PF00723"/>
    </source>
</evidence>
<dbReference type="PANTHER" id="PTHR31616:SF0">
    <property type="entry name" value="GLUCAN 1,4-ALPHA-GLUCOSIDASE"/>
    <property type="match status" value="1"/>
</dbReference>
<accession>S0AL39</accession>
<dbReference type="InterPro" id="IPR011613">
    <property type="entry name" value="GH15-like"/>
</dbReference>
<reference evidence="4 5" key="1">
    <citation type="journal article" date="2007" name="Proc. Natl. Acad. Sci. U.S.A.">
        <title>Genome dynamics in a natural archaeal population.</title>
        <authorList>
            <person name="Allen E.E."/>
            <person name="Tyson G.W."/>
            <person name="Whitaker R.J."/>
            <person name="Detter J.C."/>
            <person name="Richardson P.M."/>
            <person name="Banfield J.F."/>
        </authorList>
    </citation>
    <scope>NUCLEOTIDE SEQUENCE [LARGE SCALE GENOMIC DNA]</scope>
    <source>
        <strain evidence="5">fer1</strain>
    </source>
</reference>
<dbReference type="HOGENOM" id="CLU_010399_2_0_2"/>
<dbReference type="SUPFAM" id="SSF48208">
    <property type="entry name" value="Six-hairpin glycosidases"/>
    <property type="match status" value="1"/>
</dbReference>
<dbReference type="GO" id="GO:0004553">
    <property type="term" value="F:hydrolase activity, hydrolyzing O-glycosyl compounds"/>
    <property type="evidence" value="ECO:0007669"/>
    <property type="project" value="UniProtKB-ARBA"/>
</dbReference>
<dbReference type="RefSeq" id="WP_009886120.1">
    <property type="nucleotide sequence ID" value="NC_021592.1"/>
</dbReference>
<dbReference type="InterPro" id="IPR012341">
    <property type="entry name" value="6hp_glycosidase-like_sf"/>
</dbReference>
<dbReference type="InterPro" id="IPR045582">
    <property type="entry name" value="Trehalase-like_N"/>
</dbReference>